<dbReference type="EMBL" id="JANVFS010000017">
    <property type="protein sequence ID" value="KAJ4478795.1"/>
    <property type="molecule type" value="Genomic_DNA"/>
</dbReference>
<comment type="caution">
    <text evidence="1">The sequence shown here is derived from an EMBL/GenBank/DDBJ whole genome shotgun (WGS) entry which is preliminary data.</text>
</comment>
<reference evidence="1" key="1">
    <citation type="submission" date="2022-08" db="EMBL/GenBank/DDBJ databases">
        <authorList>
            <consortium name="DOE Joint Genome Institute"/>
            <person name="Min B."/>
            <person name="Riley R."/>
            <person name="Sierra-Patev S."/>
            <person name="Naranjo-Ortiz M."/>
            <person name="Looney B."/>
            <person name="Konkel Z."/>
            <person name="Slot J.C."/>
            <person name="Sakamoto Y."/>
            <person name="Steenwyk J.L."/>
            <person name="Rokas A."/>
            <person name="Carro J."/>
            <person name="Camarero S."/>
            <person name="Ferreira P."/>
            <person name="Molpeceres G."/>
            <person name="Ruiz-Duenas F.J."/>
            <person name="Serrano A."/>
            <person name="Henrissat B."/>
            <person name="Drula E."/>
            <person name="Hughes K.W."/>
            <person name="Mata J.L."/>
            <person name="Ishikawa N.K."/>
            <person name="Vargas-Isla R."/>
            <person name="Ushijima S."/>
            <person name="Smith C.A."/>
            <person name="Ahrendt S."/>
            <person name="Andreopoulos W."/>
            <person name="He G."/>
            <person name="Labutti K."/>
            <person name="Lipzen A."/>
            <person name="Ng V."/>
            <person name="Sandor L."/>
            <person name="Barry K."/>
            <person name="Martinez A.T."/>
            <person name="Xiao Y."/>
            <person name="Gibbons J.G."/>
            <person name="Terashima K."/>
            <person name="Hibbett D.S."/>
            <person name="Grigoriev I.V."/>
        </authorList>
    </citation>
    <scope>NUCLEOTIDE SEQUENCE</scope>
    <source>
        <strain evidence="1">Sp2 HRB7682 ss15</strain>
    </source>
</reference>
<name>A0A9W9ACE9_9AGAR</name>
<proteinExistence type="predicted"/>
<dbReference type="Proteomes" id="UP001150238">
    <property type="component" value="Unassembled WGS sequence"/>
</dbReference>
<protein>
    <submittedName>
        <fullName evidence="1">Uncharacterized protein</fullName>
    </submittedName>
</protein>
<gene>
    <name evidence="1" type="ORF">C8J55DRAFT_561163</name>
</gene>
<accession>A0A9W9ACE9</accession>
<reference evidence="1" key="2">
    <citation type="journal article" date="2023" name="Proc. Natl. Acad. Sci. U.S.A.">
        <title>A global phylogenomic analysis of the shiitake genus Lentinula.</title>
        <authorList>
            <person name="Sierra-Patev S."/>
            <person name="Min B."/>
            <person name="Naranjo-Ortiz M."/>
            <person name="Looney B."/>
            <person name="Konkel Z."/>
            <person name="Slot J.C."/>
            <person name="Sakamoto Y."/>
            <person name="Steenwyk J.L."/>
            <person name="Rokas A."/>
            <person name="Carro J."/>
            <person name="Camarero S."/>
            <person name="Ferreira P."/>
            <person name="Molpeceres G."/>
            <person name="Ruiz-Duenas F.J."/>
            <person name="Serrano A."/>
            <person name="Henrissat B."/>
            <person name="Drula E."/>
            <person name="Hughes K.W."/>
            <person name="Mata J.L."/>
            <person name="Ishikawa N.K."/>
            <person name="Vargas-Isla R."/>
            <person name="Ushijima S."/>
            <person name="Smith C.A."/>
            <person name="Donoghue J."/>
            <person name="Ahrendt S."/>
            <person name="Andreopoulos W."/>
            <person name="He G."/>
            <person name="LaButti K."/>
            <person name="Lipzen A."/>
            <person name="Ng V."/>
            <person name="Riley R."/>
            <person name="Sandor L."/>
            <person name="Barry K."/>
            <person name="Martinez A.T."/>
            <person name="Xiao Y."/>
            <person name="Gibbons J.G."/>
            <person name="Terashima K."/>
            <person name="Grigoriev I.V."/>
            <person name="Hibbett D."/>
        </authorList>
    </citation>
    <scope>NUCLEOTIDE SEQUENCE</scope>
    <source>
        <strain evidence="1">Sp2 HRB7682 ss15</strain>
    </source>
</reference>
<evidence type="ECO:0000313" key="2">
    <source>
        <dbReference type="Proteomes" id="UP001150238"/>
    </source>
</evidence>
<sequence length="160" mass="17673">MLLNLSWRSAEGSDQFIGVRPLETAPELLVPRVLVVDDMGALTVTTFVPGLNAMHAYLCLDVLLATEHSVLSYAQLTVRMFRIPAPQCFGTSQNLNGPTLLQVVGSHIRFSLEHCFDVSESTDLQSAFAFLHTSQIRFSESFAVELTFSEITRRASVAHC</sequence>
<organism evidence="1 2">
    <name type="scientific">Lentinula lateritia</name>
    <dbReference type="NCBI Taxonomy" id="40482"/>
    <lineage>
        <taxon>Eukaryota</taxon>
        <taxon>Fungi</taxon>
        <taxon>Dikarya</taxon>
        <taxon>Basidiomycota</taxon>
        <taxon>Agaricomycotina</taxon>
        <taxon>Agaricomycetes</taxon>
        <taxon>Agaricomycetidae</taxon>
        <taxon>Agaricales</taxon>
        <taxon>Marasmiineae</taxon>
        <taxon>Omphalotaceae</taxon>
        <taxon>Lentinula</taxon>
    </lineage>
</organism>
<evidence type="ECO:0000313" key="1">
    <source>
        <dbReference type="EMBL" id="KAJ4478795.1"/>
    </source>
</evidence>
<dbReference type="AlphaFoldDB" id="A0A9W9ACE9"/>